<comment type="caution">
    <text evidence="2">The sequence shown here is derived from an EMBL/GenBank/DDBJ whole genome shotgun (WGS) entry which is preliminary data.</text>
</comment>
<proteinExistence type="predicted"/>
<evidence type="ECO:0000313" key="1">
    <source>
        <dbReference type="EMBL" id="CAE8612794.1"/>
    </source>
</evidence>
<sequence>MAPDSRQTMFKKPVGFAAVPHRLVGNHAAKDPLMNERIGASKRCREEDGTTCVEYKESPQERAARFKREEAEEKAARRAEKLAKKGGLPPPVTFAKPAGSVFVEKTNFHLKSKSDAKAALTTFKDRLKASTLPEDAAASETKHKEAEKAEIIMIDHVPAFTSVLAL</sequence>
<organism evidence="2 3">
    <name type="scientific">Polarella glacialis</name>
    <name type="common">Dinoflagellate</name>
    <dbReference type="NCBI Taxonomy" id="89957"/>
    <lineage>
        <taxon>Eukaryota</taxon>
        <taxon>Sar</taxon>
        <taxon>Alveolata</taxon>
        <taxon>Dinophyceae</taxon>
        <taxon>Suessiales</taxon>
        <taxon>Suessiaceae</taxon>
        <taxon>Polarella</taxon>
    </lineage>
</organism>
<protein>
    <submittedName>
        <fullName evidence="2">Uncharacterized protein</fullName>
    </submittedName>
</protein>
<keyword evidence="4" id="KW-1185">Reference proteome</keyword>
<name>A0A813J6A1_POLGL</name>
<evidence type="ECO:0000313" key="4">
    <source>
        <dbReference type="Proteomes" id="UP000654075"/>
    </source>
</evidence>
<reference evidence="2" key="1">
    <citation type="submission" date="2021-02" db="EMBL/GenBank/DDBJ databases">
        <authorList>
            <person name="Dougan E. K."/>
            <person name="Rhodes N."/>
            <person name="Thang M."/>
            <person name="Chan C."/>
        </authorList>
    </citation>
    <scope>NUCLEOTIDE SEQUENCE</scope>
</reference>
<dbReference type="AlphaFoldDB" id="A0A813J6A1"/>
<gene>
    <name evidence="1" type="ORF">PGLA1383_LOCUS30584</name>
    <name evidence="2" type="ORF">PGLA2088_LOCUS18940</name>
</gene>
<dbReference type="EMBL" id="CAJNNW010024822">
    <property type="protein sequence ID" value="CAE8674414.1"/>
    <property type="molecule type" value="Genomic_DNA"/>
</dbReference>
<dbReference type="EMBL" id="CAJNNV010025162">
    <property type="protein sequence ID" value="CAE8612794.1"/>
    <property type="molecule type" value="Genomic_DNA"/>
</dbReference>
<accession>A0A813J6A1</accession>
<dbReference type="Proteomes" id="UP000626109">
    <property type="component" value="Unassembled WGS sequence"/>
</dbReference>
<dbReference type="Proteomes" id="UP000654075">
    <property type="component" value="Unassembled WGS sequence"/>
</dbReference>
<evidence type="ECO:0000313" key="3">
    <source>
        <dbReference type="Proteomes" id="UP000626109"/>
    </source>
</evidence>
<evidence type="ECO:0000313" key="2">
    <source>
        <dbReference type="EMBL" id="CAE8674414.1"/>
    </source>
</evidence>